<feature type="domain" description="DUF7708" evidence="1">
    <location>
        <begin position="65"/>
        <end position="165"/>
    </location>
</feature>
<dbReference type="eggNOG" id="ENOG502RVCS">
    <property type="taxonomic scope" value="Eukaryota"/>
</dbReference>
<dbReference type="RefSeq" id="XP_008088785.1">
    <property type="nucleotide sequence ID" value="XM_008090594.1"/>
</dbReference>
<dbReference type="PANTHER" id="PTHR40619:SF3">
    <property type="entry name" value="FUNGAL STAND N-TERMINAL GOODBYE DOMAIN-CONTAINING PROTEIN"/>
    <property type="match status" value="1"/>
</dbReference>
<proteinExistence type="predicted"/>
<dbReference type="Pfam" id="PF24809">
    <property type="entry name" value="DUF7708"/>
    <property type="match status" value="1"/>
</dbReference>
<dbReference type="HOGENOM" id="CLU_030266_1_0_1"/>
<dbReference type="EMBL" id="KE145373">
    <property type="protein sequence ID" value="EPE24697.1"/>
    <property type="molecule type" value="Genomic_DNA"/>
</dbReference>
<protein>
    <recommendedName>
        <fullName evidence="1">DUF7708 domain-containing protein</fullName>
    </recommendedName>
</protein>
<sequence length="549" mass="62366">MSSLSKETSWTLFRILKKQWTGIAKNNSALSNYDAKTSKTFMGPIRKAFRKLGGKNELAKGYLALAPQESHYLSIVCGGIKLILSAAARMAELQESVRKTMEDVPEIVKYFQRILAVYRNSKSLKDLCMSLYVSILQVLSHILDFMKKKTYKKVFGVLLSQGEYEKELIRRISAMNLLYQTVKEEAVLISQEIERKTAEDVDEISQIAKENYRGIRVVEQLQKADLAQNFESAENVRQILHLVKCFASSPELQEAVKYLPMKHKNDNLRQPLQNVVPSQKDIRRTLTLLLHYNTMQLDTYLPDLLGLSVTLKGADQDRAVWVMKSDVFMGWLSSPLSMPLLVNGKSRAPRNNRSPLTFVAAKLVESLERLRMSNQRTWTSGMKLIGLSFFCGEHEDETESENNNPLGLVSNLFVQLMKQCKHVDLTPLSNMEESEGYDGLAVLHRFKMLLSLLPKETVVFCIIDALSTYGNDDRQEMADIIMKDLVGLTRVSKKEPAPRCQFKLLLLEPMGYGLPGVSKLWEDEILEVPVRLGKGNGFHDMDWELDSIG</sequence>
<name>S3CDV0_GLAL2</name>
<organism evidence="2 3">
    <name type="scientific">Glarea lozoyensis (strain ATCC 20868 / MF5171)</name>
    <dbReference type="NCBI Taxonomy" id="1116229"/>
    <lineage>
        <taxon>Eukaryota</taxon>
        <taxon>Fungi</taxon>
        <taxon>Dikarya</taxon>
        <taxon>Ascomycota</taxon>
        <taxon>Pezizomycotina</taxon>
        <taxon>Leotiomycetes</taxon>
        <taxon>Helotiales</taxon>
        <taxon>Helotiaceae</taxon>
        <taxon>Glarea</taxon>
    </lineage>
</organism>
<dbReference type="OMA" id="AAGWPEI"/>
<dbReference type="AlphaFoldDB" id="S3CDV0"/>
<dbReference type="OrthoDB" id="5419927at2759"/>
<keyword evidence="3" id="KW-1185">Reference proteome</keyword>
<dbReference type="Proteomes" id="UP000016922">
    <property type="component" value="Unassembled WGS sequence"/>
</dbReference>
<evidence type="ECO:0000313" key="3">
    <source>
        <dbReference type="Proteomes" id="UP000016922"/>
    </source>
</evidence>
<dbReference type="KEGG" id="glz:GLAREA_08550"/>
<dbReference type="InterPro" id="IPR056125">
    <property type="entry name" value="DUF7708"/>
</dbReference>
<reference evidence="2 3" key="1">
    <citation type="journal article" date="2013" name="BMC Genomics">
        <title>Genomics-driven discovery of the pneumocandin biosynthetic gene cluster in the fungus Glarea lozoyensis.</title>
        <authorList>
            <person name="Chen L."/>
            <person name="Yue Q."/>
            <person name="Zhang X."/>
            <person name="Xiang M."/>
            <person name="Wang C."/>
            <person name="Li S."/>
            <person name="Che Y."/>
            <person name="Ortiz-Lopez F.J."/>
            <person name="Bills G.F."/>
            <person name="Liu X."/>
            <person name="An Z."/>
        </authorList>
    </citation>
    <scope>NUCLEOTIDE SEQUENCE [LARGE SCALE GENOMIC DNA]</scope>
    <source>
        <strain evidence="3">ATCC 20868 / MF5171</strain>
    </source>
</reference>
<dbReference type="GeneID" id="19467598"/>
<accession>S3CDV0</accession>
<dbReference type="PANTHER" id="PTHR40619">
    <property type="entry name" value="FUNGAL STAND N-TERMINAL GOODBYE DOMAIN-CONTAINING PROTEIN"/>
    <property type="match status" value="1"/>
</dbReference>
<evidence type="ECO:0000313" key="2">
    <source>
        <dbReference type="EMBL" id="EPE24697.1"/>
    </source>
</evidence>
<gene>
    <name evidence="2" type="ORF">GLAREA_08550</name>
</gene>
<evidence type="ECO:0000259" key="1">
    <source>
        <dbReference type="Pfam" id="PF24809"/>
    </source>
</evidence>